<feature type="region of interest" description="Disordered" evidence="1">
    <location>
        <begin position="37"/>
        <end position="86"/>
    </location>
</feature>
<feature type="domain" description="CARDB" evidence="3">
    <location>
        <begin position="1468"/>
        <end position="1522"/>
    </location>
</feature>
<feature type="domain" description="CARDB" evidence="3">
    <location>
        <begin position="2391"/>
        <end position="2471"/>
    </location>
</feature>
<name>A0A7G9ZDE6_9EURY</name>
<organism evidence="5">
    <name type="scientific">Candidatus Methanophaga sp. ANME-1 ERB7</name>
    <dbReference type="NCBI Taxonomy" id="2759913"/>
    <lineage>
        <taxon>Archaea</taxon>
        <taxon>Methanobacteriati</taxon>
        <taxon>Methanobacteriota</taxon>
        <taxon>Stenosarchaea group</taxon>
        <taxon>Methanomicrobia</taxon>
        <taxon>Candidatus Methanophagales</taxon>
        <taxon>Candidatus Methanophagaceae</taxon>
        <taxon>Candidatus Methanophaga</taxon>
    </lineage>
</organism>
<evidence type="ECO:0008006" key="6">
    <source>
        <dbReference type="Google" id="ProtNLM"/>
    </source>
</evidence>
<accession>A0A7G9ZDE6</accession>
<evidence type="ECO:0000259" key="3">
    <source>
        <dbReference type="Pfam" id="PF07705"/>
    </source>
</evidence>
<evidence type="ECO:0000313" key="5">
    <source>
        <dbReference type="EMBL" id="QNO58280.1"/>
    </source>
</evidence>
<evidence type="ECO:0000256" key="1">
    <source>
        <dbReference type="SAM" id="MobiDB-lite"/>
    </source>
</evidence>
<reference evidence="5" key="1">
    <citation type="submission" date="2020-06" db="EMBL/GenBank/DDBJ databases">
        <title>Unique genomic features of the anaerobic methanotrophic archaea.</title>
        <authorList>
            <person name="Chadwick G.L."/>
            <person name="Skennerton C.T."/>
            <person name="Laso-Perez R."/>
            <person name="Leu A.O."/>
            <person name="Speth D.R."/>
            <person name="Yu H."/>
            <person name="Morgan-Lang C."/>
            <person name="Hatzenpichler R."/>
            <person name="Goudeau D."/>
            <person name="Malmstrom R."/>
            <person name="Brazelton W.J."/>
            <person name="Woyke T."/>
            <person name="Hallam S.J."/>
            <person name="Tyson G.W."/>
            <person name="Wegener G."/>
            <person name="Boetius A."/>
            <person name="Orphan V."/>
        </authorList>
    </citation>
    <scope>NUCLEOTIDE SEQUENCE</scope>
</reference>
<feature type="compositionally biased region" description="Polar residues" evidence="1">
    <location>
        <begin position="37"/>
        <end position="56"/>
    </location>
</feature>
<gene>
    <name evidence="5" type="ORF">BFNMBJLP_00014</name>
</gene>
<feature type="domain" description="DUF3344" evidence="4">
    <location>
        <begin position="2078"/>
        <end position="2373"/>
    </location>
</feature>
<keyword evidence="2" id="KW-0812">Transmembrane</keyword>
<dbReference type="InterPro" id="IPR021779">
    <property type="entry name" value="DUF3344"/>
</dbReference>
<keyword evidence="2" id="KW-0472">Membrane</keyword>
<dbReference type="Pfam" id="PF11824">
    <property type="entry name" value="DUF3344"/>
    <property type="match status" value="1"/>
</dbReference>
<feature type="compositionally biased region" description="Gly residues" evidence="1">
    <location>
        <begin position="2498"/>
        <end position="2526"/>
    </location>
</feature>
<feature type="domain" description="CARDB" evidence="3">
    <location>
        <begin position="987"/>
        <end position="1092"/>
    </location>
</feature>
<keyword evidence="2" id="KW-1133">Transmembrane helix</keyword>
<feature type="transmembrane region" description="Helical" evidence="2">
    <location>
        <begin position="2555"/>
        <end position="2578"/>
    </location>
</feature>
<dbReference type="Pfam" id="PF07705">
    <property type="entry name" value="CARDB"/>
    <property type="match status" value="5"/>
</dbReference>
<evidence type="ECO:0000256" key="2">
    <source>
        <dbReference type="SAM" id="Phobius"/>
    </source>
</evidence>
<evidence type="ECO:0000259" key="4">
    <source>
        <dbReference type="Pfam" id="PF11824"/>
    </source>
</evidence>
<feature type="domain" description="CARDB" evidence="3">
    <location>
        <begin position="137"/>
        <end position="228"/>
    </location>
</feature>
<feature type="compositionally biased region" description="Low complexity" evidence="1">
    <location>
        <begin position="2487"/>
        <end position="2497"/>
    </location>
</feature>
<feature type="compositionally biased region" description="Low complexity" evidence="1">
    <location>
        <begin position="57"/>
        <end position="77"/>
    </location>
</feature>
<dbReference type="InterPro" id="IPR011635">
    <property type="entry name" value="CARDB"/>
</dbReference>
<dbReference type="InterPro" id="IPR013783">
    <property type="entry name" value="Ig-like_fold"/>
</dbReference>
<feature type="region of interest" description="Disordered" evidence="1">
    <location>
        <begin position="2487"/>
        <end position="2531"/>
    </location>
</feature>
<dbReference type="Gene3D" id="2.60.40.10">
    <property type="entry name" value="Immunoglobulins"/>
    <property type="match status" value="10"/>
</dbReference>
<dbReference type="EMBL" id="MT631719">
    <property type="protein sequence ID" value="QNO58280.1"/>
    <property type="molecule type" value="Genomic_DNA"/>
</dbReference>
<protein>
    <recommendedName>
        <fullName evidence="6">CARDB domain-containing protein</fullName>
    </recommendedName>
</protein>
<proteinExistence type="predicted"/>
<sequence>MREQCNWRHIGIFVVITMCLVGMMSPAMTQPSIPMFNNASTTTSNQTLSPTSSQDNASISSPTPTPTPSHAAPTITPFAPSSPVPDTEGALRTFNITYTTTNVIKALDTGTQTLNESDKSLTDLAVASIEIETECGSSEHPCYRYAGYALNVTAIIANLGAVNASNFVVKFCDDDAIFNETEVSHLQAGSFCIVNASWDLSDADIGIHIITVEVEPCNNSDSNPTNNINRLEWVGIANPWEINMTAPVTPVKEGDNVPINVCIRNKGPLSANLSLNFSCLDSYENRILFDTKPLRVDANSTNYTDATWDARPLFIGPPDNISTTRTIVVEEAKADLHTREEIEVMLSSNLTITAVTINPLYHTYNNETANVVTFTINNNDNETANATLWLYDVNTTAHKIAYSSMPELLRTSYPGALSMSVYFVDKSTYYEAGPGCWYEVYDMNDTIIMNERRSSSTKKREERGDIWSKWGAGDTITLKYYRIEATVEPVALLKCMPLTVNASETKKFAIPYELSQPGVHTLWLVLSNGNNAFTTVGGTDLAVNLSVNETVLDGDPLNITARIKNLESINATNFCVRFYIDSSIIHEESIPYLSGVEYPDNSTTICVSWNATTWDAGKGKDVFNHIIKVEINPCENIDNYALNNEEERIVQVYNDFAVTCLNISHDLSIGESAAINSTIQYLGNRSSSTNVRFYVKKGEDIKRLISSAIISFDDSDGSVTNWTAKIDNSTNLCARVTNVTTNWTVDVSGNCTITVEVEPGWDVNKTNNKMSITREITAPDFVLDDLRIEPESPIEGNTASISVTVNNTGGIARATNIAFYDCFRKPSDYYISMFMNPTEYGIKTTSIVRNKNDTLAMRLYVKFTSYGEYLHLYDSKGRLMATYNESFRGWTPWIRGNLIEVGLEKPKGSSSSTKVTIYNYDYLMPEDEIVSRPVVINTPDARNITINWSASPAGEHCIVAIINPEDAIPEINETNNVQMDFCLVQGPDLIVSDIKLLNITDGSELNLANISADEHVNISANISNIGVLPAYNFNVSFFIDELCVGTATHVNVAQNESTLVSTCWNTTVGNYNVIVMADSGNDVAETNESNNSGEICVKVLGANLAVDIAFNTSTDGDKVMVTANATVTNQGVSPANNFYSFLFLGLYKNERGYEVIPSYYGADDVYKGVRWVNRSYAGANCICVHVNATEHLEKGEKVYRVKEGGIKIYDGKGEEVAKPTEPCCVPVMGDTVNVSVLHGEGQGVEIFFYPGEIRTKNRSLGVDDKYNLLLVEAVGKGIYTACVDADTEGEVPEHDEHNNQQVKQLKVLPDFIVSNISISGNGTGLNETNEGSTVFINASITNSGLISGVTDADVFAVHDWVGLSPRFELSPYGYPYGYGYVITHPGADAIKIHFKSLNITTKNAPCIENRGFVYIRDKTGKIVEQWGENRRGPANSSWITGDTAYVYAPTKCGDITASNVVIDKYQWTNRIANIPRGELQAKETKNYTVVWTPADAGPYAIQMINDPENNEAEMNESNNDLNNSFYLMPDEDPAVVDITFYPQPPVPKNRPVNITAQIVNNGNRTANFSVDLWALKEENYDYETAHPTDDFNETIVTYPEANWTGILFAKILLDEGSIRRRMKVDDLYKNTDAYFYSFNGKNMELWTKGNTTKIEMRPFNSVNYNDRETTEADGGRKVWGCNINRVAHKIILNHTAVSLGPGNTTNVTGILPHMRAGNGSISYMIYAVVDRDNVLCELNESNNELSKPLNAEIPDLTISNITCDAQPKAVIKNIGSAPAENVSVRFIRDVYTGDMAYPPYKVENDGFFSISQKDAKVMRVHFDYLYIDKDKNGSLRIGNGTSWVDYKKDSPKGFWSSWIELDSEGDFVTHPITLILNKGRYEIDRYEYGVDKPDKPFTIYPGAKRSVEVPFTAENEIYNLTVLVDPENRVKESDEGNNDEKKEMGPDLTFAFPEITFLNKKGNEVGSDKLIARESHTIRVNVKNAGCIAAADFYVKLYVNKSYNATYDKQIPGFPMSEQITRLEPGKSSKIDFSWTPQEEGFYRVKVTVDENNDVTEIREENNVFCCSDEVKVGKPGYRAKSDPLPIYKHGTLNGGIIYEPYGHYVSLEEKTNTSYDYSNVFGIEIPQEAEIEVARLYLYLWADKADREHPGFRIGCLPEVKVTFNGEEIMTTPRTYEDTSGATAQSYTYATSCYDVTSACNGKKWRAEAQLTRKEPMRVGINGMALLVVYKDSNSVLTSYWIGEGSDVLMAKNLNFPTGFEFEECTRKCVFDDVGDAEVANASLLTVLTPYVSYDATKLLPEAGGEGDLLRFGRQEVANLISDTTGHWAYRNSIAFTENEWEYVYVKDGTNIAEIQSRGNYFVLKHAILKVEYLPELVAPYIQKSVVVGLPITVEIENKGKSKAGKFNVSFYVDGVLKEKKHFGGIPGESREEWTLPWTPYRVGQLARLNISVDCDNDVRELNENNNNVSQLVAVVDMLPLLPDEGGSSSSAWRRGSGPGEGTGGGPGAGTIVGTGGKTTTGGKSGKTISGRLMKGTVARSEEQGGGGKVKFSILALLMRLAMIAVAGVLFYVGCLWGRRWHRNIQ</sequence>
<feature type="domain" description="CARDB" evidence="3">
    <location>
        <begin position="1963"/>
        <end position="2065"/>
    </location>
</feature>